<name>A0A8K0G893_IGNLU</name>
<sequence>MVSNEDNWVRIFDIPDTSKHKKGFTIYKVISMLYPRNCPDSVTKVTVWKRYNDFKKLHRDIKSQCKILKIKDKFPNLPSTSYFRRFDEDIIQQRRVNILRFLEFVAAHPQLFSLDVSVKFFKTSYTPSELLKSNINTIRAELNLPVESDYDLMRPNSDDDRTISDTDSISTLSSTMDHLPDPLIQSTNPIKIAKKFDPLNSCASSLHDSLSISAANISLDGSTIFEGQVFPTPPETPNSMNATSPTYYVLEASHFITQAVECEIAKKYEEAFAAYKTGIDVLLRNVKDDKDFDRKEMIRHKIEKYLLRAEKIYNIHLSPESKTIHSYTTESEAQEKELVQQTASDLYKYKVVKVIASGMLVLHSDSQQLFYIKVIYKTSKFSNDKLVLPGYVPYMVKMYNYYNCENALFLVLQYCSGTKLSDYIKQKQTSPDDILNASFCSYATSLTNMSFNKEDDYSDYDSDHSYSDLINDYTTNRLVKSSSTIKTSDTETKSEHLIVEEPPDVMEDSESSCELKSDQPEIGDILVKSQELISSVDETLNKNVSLQNNIIKSNENEKAEIAANKSRKSSRKSSERSEWSLFDDFQFTENTLLSIHDVIKWSAQLLLALERLHLLGVICCDLQTKNLLIDECGDLVLTYMCNVTEKYDIAFSNVDELTLAPEMYSFHPITEAVDWWSFGAVLYEMLVGMPLRTVHPEGLTAYTVLKIPKYVSVEGRSLLKQLLAYEPHERLGHGINGAEDIKSHPFFNSVLWSELASKCKNQ</sequence>
<feature type="domain" description="PX" evidence="2">
    <location>
        <begin position="1"/>
        <end position="128"/>
    </location>
</feature>
<dbReference type="GO" id="GO:0035091">
    <property type="term" value="F:phosphatidylinositol binding"/>
    <property type="evidence" value="ECO:0007669"/>
    <property type="project" value="InterPro"/>
</dbReference>
<keyword evidence="4" id="KW-1185">Reference proteome</keyword>
<dbReference type="InterPro" id="IPR001683">
    <property type="entry name" value="PX_dom"/>
</dbReference>
<evidence type="ECO:0008006" key="5">
    <source>
        <dbReference type="Google" id="ProtNLM"/>
    </source>
</evidence>
<dbReference type="InterPro" id="IPR007330">
    <property type="entry name" value="MIT_dom"/>
</dbReference>
<dbReference type="InterPro" id="IPR000719">
    <property type="entry name" value="Prot_kinase_dom"/>
</dbReference>
<dbReference type="SUPFAM" id="SSF56112">
    <property type="entry name" value="Protein kinase-like (PK-like)"/>
    <property type="match status" value="1"/>
</dbReference>
<proteinExistence type="predicted"/>
<dbReference type="Pfam" id="PF00069">
    <property type="entry name" value="Pkinase"/>
    <property type="match status" value="1"/>
</dbReference>
<dbReference type="AlphaFoldDB" id="A0A8K0G893"/>
<evidence type="ECO:0000313" key="3">
    <source>
        <dbReference type="EMBL" id="KAF2895290.1"/>
    </source>
</evidence>
<dbReference type="PANTHER" id="PTHR15508:SF8">
    <property type="entry name" value="LD24550P"/>
    <property type="match status" value="1"/>
</dbReference>
<dbReference type="InterPro" id="IPR036871">
    <property type="entry name" value="PX_dom_sf"/>
</dbReference>
<feature type="domain" description="Protein kinase" evidence="1">
    <location>
        <begin position="346"/>
        <end position="747"/>
    </location>
</feature>
<dbReference type="SUPFAM" id="SSF116846">
    <property type="entry name" value="MIT domain"/>
    <property type="match status" value="1"/>
</dbReference>
<dbReference type="Gene3D" id="1.10.510.10">
    <property type="entry name" value="Transferase(Phosphotransferase) domain 1"/>
    <property type="match status" value="2"/>
</dbReference>
<dbReference type="GO" id="GO:0005524">
    <property type="term" value="F:ATP binding"/>
    <property type="evidence" value="ECO:0007669"/>
    <property type="project" value="InterPro"/>
</dbReference>
<dbReference type="SMART" id="SM00220">
    <property type="entry name" value="S_TKc"/>
    <property type="match status" value="1"/>
</dbReference>
<evidence type="ECO:0000259" key="1">
    <source>
        <dbReference type="PROSITE" id="PS50011"/>
    </source>
</evidence>
<dbReference type="PANTHER" id="PTHR15508">
    <property type="entry name" value="RIBOSOMAL PROTEIN S6 KINASE"/>
    <property type="match status" value="1"/>
</dbReference>
<evidence type="ECO:0000259" key="2">
    <source>
        <dbReference type="PROSITE" id="PS50195"/>
    </source>
</evidence>
<protein>
    <recommendedName>
        <fullName evidence="5">Ribosomal protein S6 kinase delta-1</fullName>
    </recommendedName>
</protein>
<dbReference type="SUPFAM" id="SSF64268">
    <property type="entry name" value="PX domain"/>
    <property type="match status" value="1"/>
</dbReference>
<dbReference type="InterPro" id="IPR036181">
    <property type="entry name" value="MIT_dom_sf"/>
</dbReference>
<dbReference type="PROSITE" id="PS50011">
    <property type="entry name" value="PROTEIN_KINASE_DOM"/>
    <property type="match status" value="1"/>
</dbReference>
<dbReference type="InterPro" id="IPR051866">
    <property type="entry name" value="Intracell_Sig-Traffick_Protein"/>
</dbReference>
<dbReference type="EMBL" id="VTPC01006062">
    <property type="protein sequence ID" value="KAF2895290.1"/>
    <property type="molecule type" value="Genomic_DNA"/>
</dbReference>
<dbReference type="Gene3D" id="3.30.1520.10">
    <property type="entry name" value="Phox-like domain"/>
    <property type="match status" value="1"/>
</dbReference>
<dbReference type="SMART" id="SM00745">
    <property type="entry name" value="MIT"/>
    <property type="match status" value="1"/>
</dbReference>
<dbReference type="GO" id="GO:0004672">
    <property type="term" value="F:protein kinase activity"/>
    <property type="evidence" value="ECO:0007669"/>
    <property type="project" value="InterPro"/>
</dbReference>
<gene>
    <name evidence="3" type="ORF">ILUMI_10886</name>
</gene>
<dbReference type="Gene3D" id="1.20.58.80">
    <property type="entry name" value="Phosphotransferase system, lactose/cellobiose-type IIA subunit"/>
    <property type="match status" value="1"/>
</dbReference>
<dbReference type="Pfam" id="PF00787">
    <property type="entry name" value="PX"/>
    <property type="match status" value="1"/>
</dbReference>
<dbReference type="OrthoDB" id="1278353at2759"/>
<evidence type="ECO:0000313" key="4">
    <source>
        <dbReference type="Proteomes" id="UP000801492"/>
    </source>
</evidence>
<dbReference type="PROSITE" id="PS50195">
    <property type="entry name" value="PX"/>
    <property type="match status" value="1"/>
</dbReference>
<accession>A0A8K0G893</accession>
<comment type="caution">
    <text evidence="3">The sequence shown here is derived from an EMBL/GenBank/DDBJ whole genome shotgun (WGS) entry which is preliminary data.</text>
</comment>
<dbReference type="Pfam" id="PF04212">
    <property type="entry name" value="MIT"/>
    <property type="match status" value="1"/>
</dbReference>
<dbReference type="CDD" id="cd02677">
    <property type="entry name" value="MIT_SNX15"/>
    <property type="match status" value="1"/>
</dbReference>
<dbReference type="Proteomes" id="UP000801492">
    <property type="component" value="Unassembled WGS sequence"/>
</dbReference>
<dbReference type="SMART" id="SM00312">
    <property type="entry name" value="PX"/>
    <property type="match status" value="1"/>
</dbReference>
<reference evidence="3" key="1">
    <citation type="submission" date="2019-08" db="EMBL/GenBank/DDBJ databases">
        <title>The genome of the North American firefly Photinus pyralis.</title>
        <authorList>
            <consortium name="Photinus pyralis genome working group"/>
            <person name="Fallon T.R."/>
            <person name="Sander Lower S.E."/>
            <person name="Weng J.-K."/>
        </authorList>
    </citation>
    <scope>NUCLEOTIDE SEQUENCE</scope>
    <source>
        <strain evidence="3">TRF0915ILg1</strain>
        <tissue evidence="3">Whole body</tissue>
    </source>
</reference>
<organism evidence="3 4">
    <name type="scientific">Ignelater luminosus</name>
    <name type="common">Cucubano</name>
    <name type="synonym">Pyrophorus luminosus</name>
    <dbReference type="NCBI Taxonomy" id="2038154"/>
    <lineage>
        <taxon>Eukaryota</taxon>
        <taxon>Metazoa</taxon>
        <taxon>Ecdysozoa</taxon>
        <taxon>Arthropoda</taxon>
        <taxon>Hexapoda</taxon>
        <taxon>Insecta</taxon>
        <taxon>Pterygota</taxon>
        <taxon>Neoptera</taxon>
        <taxon>Endopterygota</taxon>
        <taxon>Coleoptera</taxon>
        <taxon>Polyphaga</taxon>
        <taxon>Elateriformia</taxon>
        <taxon>Elateroidea</taxon>
        <taxon>Elateridae</taxon>
        <taxon>Agrypninae</taxon>
        <taxon>Pyrophorini</taxon>
        <taxon>Ignelater</taxon>
    </lineage>
</organism>
<dbReference type="InterPro" id="IPR011009">
    <property type="entry name" value="Kinase-like_dom_sf"/>
</dbReference>